<keyword evidence="2" id="KW-1185">Reference proteome</keyword>
<accession>A0ABP0LEP2</accession>
<evidence type="ECO:0000313" key="1">
    <source>
        <dbReference type="EMBL" id="CAK9037648.1"/>
    </source>
</evidence>
<reference evidence="1 2" key="1">
    <citation type="submission" date="2024-02" db="EMBL/GenBank/DDBJ databases">
        <authorList>
            <person name="Chen Y."/>
            <person name="Shah S."/>
            <person name="Dougan E. K."/>
            <person name="Thang M."/>
            <person name="Chan C."/>
        </authorList>
    </citation>
    <scope>NUCLEOTIDE SEQUENCE [LARGE SCALE GENOMIC DNA]</scope>
</reference>
<dbReference type="Proteomes" id="UP001642484">
    <property type="component" value="Unassembled WGS sequence"/>
</dbReference>
<comment type="caution">
    <text evidence="1">The sequence shown here is derived from an EMBL/GenBank/DDBJ whole genome shotgun (WGS) entry which is preliminary data.</text>
</comment>
<organism evidence="1 2">
    <name type="scientific">Durusdinium trenchii</name>
    <dbReference type="NCBI Taxonomy" id="1381693"/>
    <lineage>
        <taxon>Eukaryota</taxon>
        <taxon>Sar</taxon>
        <taxon>Alveolata</taxon>
        <taxon>Dinophyceae</taxon>
        <taxon>Suessiales</taxon>
        <taxon>Symbiodiniaceae</taxon>
        <taxon>Durusdinium</taxon>
    </lineage>
</organism>
<name>A0ABP0LEP2_9DINO</name>
<evidence type="ECO:0000313" key="2">
    <source>
        <dbReference type="Proteomes" id="UP001642484"/>
    </source>
</evidence>
<dbReference type="EMBL" id="CAXAMN010012224">
    <property type="protein sequence ID" value="CAK9037648.1"/>
    <property type="molecule type" value="Genomic_DNA"/>
</dbReference>
<proteinExistence type="predicted"/>
<sequence length="200" mass="21660">MDILDDQAFEQLLRICSSGQVAYAAGSPSCGQYSRLKLRQDGGPRALQTPENLDGLPGLSPDDLTKLQESFIMLSRVVSCLRLVFLSGGHVHLEQPTNAMSWLEPIVRSFLKLISASCVCIAACQYGMDIAKSWIFASSFKSLCSLACSCTHPVGTHARVQGTRDSSGQFLSRITACYPPPLAEAYLLVNFPRALKTGAD</sequence>
<protein>
    <submittedName>
        <fullName evidence="1">Uncharacterized protein</fullName>
    </submittedName>
</protein>
<gene>
    <name evidence="1" type="ORF">CCMP2556_LOCUS20751</name>
</gene>